<organism evidence="1 2">
    <name type="scientific">Sphingobium lignivorans</name>
    <dbReference type="NCBI Taxonomy" id="2735886"/>
    <lineage>
        <taxon>Bacteria</taxon>
        <taxon>Pseudomonadati</taxon>
        <taxon>Pseudomonadota</taxon>
        <taxon>Alphaproteobacteria</taxon>
        <taxon>Sphingomonadales</taxon>
        <taxon>Sphingomonadaceae</taxon>
        <taxon>Sphingobium</taxon>
    </lineage>
</organism>
<comment type="caution">
    <text evidence="1">The sequence shown here is derived from an EMBL/GenBank/DDBJ whole genome shotgun (WGS) entry which is preliminary data.</text>
</comment>
<evidence type="ECO:0000313" key="1">
    <source>
        <dbReference type="EMBL" id="MBB5987099.1"/>
    </source>
</evidence>
<proteinExistence type="predicted"/>
<dbReference type="RefSeq" id="WP_221414682.1">
    <property type="nucleotide sequence ID" value="NZ_JACHKA010000001.1"/>
</dbReference>
<gene>
    <name evidence="1" type="ORF">HNP60_003073</name>
</gene>
<dbReference type="EMBL" id="JACHKA010000001">
    <property type="protein sequence ID" value="MBB5987099.1"/>
    <property type="molecule type" value="Genomic_DNA"/>
</dbReference>
<reference evidence="1 2" key="1">
    <citation type="submission" date="2020-08" db="EMBL/GenBank/DDBJ databases">
        <title>Exploring microbial biodiversity for novel pathways involved in the catabolism of aromatic compounds derived from lignin.</title>
        <authorList>
            <person name="Elkins J."/>
        </authorList>
    </citation>
    <scope>NUCLEOTIDE SEQUENCE [LARGE SCALE GENOMIC DNA]</scope>
    <source>
        <strain evidence="1 2">B1D3A</strain>
    </source>
</reference>
<evidence type="ECO:0000313" key="2">
    <source>
        <dbReference type="Proteomes" id="UP001138540"/>
    </source>
</evidence>
<accession>A0ABR6NLL5</accession>
<keyword evidence="2" id="KW-1185">Reference proteome</keyword>
<sequence>MKLVQLDPEAVALMQRHLDGRTDERLNARFGISYNTWRKVAAGQGVRSSVADRLLARLSSLDPGPRRCAND</sequence>
<name>A0ABR6NLL5_9SPHN</name>
<dbReference type="Proteomes" id="UP001138540">
    <property type="component" value="Unassembled WGS sequence"/>
</dbReference>
<protein>
    <submittedName>
        <fullName evidence="1">Uncharacterized protein</fullName>
    </submittedName>
</protein>